<dbReference type="EMBL" id="VCIZ01000004">
    <property type="protein sequence ID" value="TSP13103.1"/>
    <property type="molecule type" value="Genomic_DNA"/>
</dbReference>
<accession>A0AAE9L304</accession>
<dbReference type="Proteomes" id="UP000318943">
    <property type="component" value="Unassembled WGS sequence"/>
</dbReference>
<dbReference type="PRINTS" id="PR00163">
    <property type="entry name" value="RUBREDOXIN"/>
</dbReference>
<dbReference type="Gene3D" id="2.20.28.10">
    <property type="match status" value="1"/>
</dbReference>
<evidence type="ECO:0000256" key="9">
    <source>
        <dbReference type="PIRSR" id="PIRSR000071-1"/>
    </source>
</evidence>
<evidence type="ECO:0000259" key="10">
    <source>
        <dbReference type="PROSITE" id="PS50903"/>
    </source>
</evidence>
<comment type="function">
    <text evidence="1">Involved in the hydrocarbon hydroxylating system, which transfers electrons from NADH to rubredoxin reductase and then through rubredoxin to alkane 1 monooxygenase.</text>
</comment>
<feature type="binding site" evidence="9">
    <location>
        <position position="8"/>
    </location>
    <ligand>
        <name>Fe cation</name>
        <dbReference type="ChEBI" id="CHEBI:24875"/>
    </ligand>
</feature>
<dbReference type="GO" id="GO:0043448">
    <property type="term" value="P:alkane catabolic process"/>
    <property type="evidence" value="ECO:0007669"/>
    <property type="project" value="TreeGrafter"/>
</dbReference>
<evidence type="ECO:0000256" key="4">
    <source>
        <dbReference type="ARBA" id="ARBA00022448"/>
    </source>
</evidence>
<evidence type="ECO:0000256" key="3">
    <source>
        <dbReference type="ARBA" id="ARBA00005337"/>
    </source>
</evidence>
<reference evidence="11 13" key="1">
    <citation type="submission" date="2019-05" db="EMBL/GenBank/DDBJ databases">
        <title>Whole genome sequence analysis of Cupriavidus campinensis S14E4C strain.</title>
        <authorList>
            <person name="Abbaszade G."/>
            <person name="Szabo A."/>
            <person name="Toumi M."/>
            <person name="Toth E."/>
        </authorList>
    </citation>
    <scope>NUCLEOTIDE SEQUENCE [LARGE SCALE GENOMIC DNA]</scope>
    <source>
        <strain evidence="11 13">S14E4C</strain>
    </source>
</reference>
<keyword evidence="7 8" id="KW-0408">Iron</keyword>
<keyword evidence="6 8" id="KW-0249">Electron transport</keyword>
<feature type="binding site" evidence="9">
    <location>
        <position position="44"/>
    </location>
    <ligand>
        <name>Fe cation</name>
        <dbReference type="ChEBI" id="CHEBI:24875"/>
    </ligand>
</feature>
<organism evidence="12 14">
    <name type="scientific">Cupriavidus campinensis</name>
    <dbReference type="NCBI Taxonomy" id="151783"/>
    <lineage>
        <taxon>Bacteria</taxon>
        <taxon>Pseudomonadati</taxon>
        <taxon>Pseudomonadota</taxon>
        <taxon>Betaproteobacteria</taxon>
        <taxon>Burkholderiales</taxon>
        <taxon>Burkholderiaceae</taxon>
        <taxon>Cupriavidus</taxon>
    </lineage>
</organism>
<dbReference type="GO" id="GO:0005506">
    <property type="term" value="F:iron ion binding"/>
    <property type="evidence" value="ECO:0007669"/>
    <property type="project" value="InterPro"/>
</dbReference>
<keyword evidence="4 8" id="KW-0813">Transport</keyword>
<proteinExistence type="inferred from homology"/>
<name>A0AAE9L304_9BURK</name>
<evidence type="ECO:0000313" key="11">
    <source>
        <dbReference type="EMBL" id="TSP13103.1"/>
    </source>
</evidence>
<dbReference type="RefSeq" id="WP_092298462.1">
    <property type="nucleotide sequence ID" value="NZ_CAJPVH010000042.1"/>
</dbReference>
<dbReference type="InterPro" id="IPR024922">
    <property type="entry name" value="Rubredoxin"/>
</dbReference>
<dbReference type="PANTHER" id="PTHR47627:SF1">
    <property type="entry name" value="RUBREDOXIN-1-RELATED"/>
    <property type="match status" value="1"/>
</dbReference>
<feature type="binding site" evidence="9">
    <location>
        <position position="41"/>
    </location>
    <ligand>
        <name>Fe cation</name>
        <dbReference type="ChEBI" id="CHEBI:24875"/>
    </ligand>
</feature>
<dbReference type="InterPro" id="IPR050526">
    <property type="entry name" value="Rubredoxin_ET"/>
</dbReference>
<evidence type="ECO:0000256" key="5">
    <source>
        <dbReference type="ARBA" id="ARBA00022723"/>
    </source>
</evidence>
<dbReference type="FunFam" id="2.20.28.10:FF:000001">
    <property type="entry name" value="Rubredoxin"/>
    <property type="match status" value="1"/>
</dbReference>
<comment type="pathway">
    <text evidence="2">Hydrocarbon metabolism; alkane degradation.</text>
</comment>
<dbReference type="InterPro" id="IPR018527">
    <property type="entry name" value="Rubredoxin_Fe_BS"/>
</dbReference>
<dbReference type="KEGG" id="ccam:M5D45_03320"/>
<evidence type="ECO:0000256" key="1">
    <source>
        <dbReference type="ARBA" id="ARBA00002792"/>
    </source>
</evidence>
<comment type="cofactor">
    <cofactor evidence="8 9">
        <name>Fe(3+)</name>
        <dbReference type="ChEBI" id="CHEBI:29034"/>
    </cofactor>
    <text evidence="8 9">Binds 1 Fe(3+) ion per subunit.</text>
</comment>
<reference evidence="12" key="2">
    <citation type="journal article" date="2022" name="Microbiol. Resour. Announc.">
        <title>Genome Sequence of Cupriavidus campinensis Strain G5, a Member of a Bacterial Consortium Capable of Polyethylene Degradation.</title>
        <authorList>
            <person name="Schneider B."/>
            <person name="Pfeiffer F."/>
            <person name="Dyall-Smith M."/>
            <person name="Kunte H.J."/>
        </authorList>
    </citation>
    <scope>NUCLEOTIDE SEQUENCE</scope>
    <source>
        <strain evidence="12">G5</strain>
    </source>
</reference>
<evidence type="ECO:0000256" key="7">
    <source>
        <dbReference type="ARBA" id="ARBA00023004"/>
    </source>
</evidence>
<evidence type="ECO:0000256" key="6">
    <source>
        <dbReference type="ARBA" id="ARBA00022982"/>
    </source>
</evidence>
<sequence>MEYKTWMCLICGWIYDEATGSPEDGIAPGTKWEDVPINWTCPECGARKEDFEMVAI</sequence>
<keyword evidence="5 8" id="KW-0479">Metal-binding</keyword>
<evidence type="ECO:0000313" key="14">
    <source>
        <dbReference type="Proteomes" id="UP001056132"/>
    </source>
</evidence>
<dbReference type="AlphaFoldDB" id="A0AAE9L304"/>
<evidence type="ECO:0000256" key="8">
    <source>
        <dbReference type="PIRNR" id="PIRNR000071"/>
    </source>
</evidence>
<dbReference type="InterPro" id="IPR024935">
    <property type="entry name" value="Rubredoxin_dom"/>
</dbReference>
<feature type="binding site" evidence="9">
    <location>
        <position position="11"/>
    </location>
    <ligand>
        <name>Fe cation</name>
        <dbReference type="ChEBI" id="CHEBI:24875"/>
    </ligand>
</feature>
<dbReference type="SUPFAM" id="SSF57802">
    <property type="entry name" value="Rubredoxin-like"/>
    <property type="match status" value="1"/>
</dbReference>
<dbReference type="Proteomes" id="UP001056132">
    <property type="component" value="Chromosome 1"/>
</dbReference>
<dbReference type="PROSITE" id="PS00202">
    <property type="entry name" value="RUBREDOXIN"/>
    <property type="match status" value="1"/>
</dbReference>
<dbReference type="Pfam" id="PF00301">
    <property type="entry name" value="Rubredoxin"/>
    <property type="match status" value="1"/>
</dbReference>
<dbReference type="EMBL" id="CP097330">
    <property type="protein sequence ID" value="URF04889.1"/>
    <property type="molecule type" value="Genomic_DNA"/>
</dbReference>
<gene>
    <name evidence="11" type="ORF">FGG12_09385</name>
    <name evidence="12" type="ORF">M5D45_03320</name>
</gene>
<dbReference type="PANTHER" id="PTHR47627">
    <property type="entry name" value="RUBREDOXIN"/>
    <property type="match status" value="1"/>
</dbReference>
<evidence type="ECO:0000256" key="2">
    <source>
        <dbReference type="ARBA" id="ARBA00004933"/>
    </source>
</evidence>
<feature type="domain" description="Rubredoxin-like" evidence="10">
    <location>
        <begin position="3"/>
        <end position="54"/>
    </location>
</feature>
<evidence type="ECO:0000313" key="12">
    <source>
        <dbReference type="EMBL" id="URF04889.1"/>
    </source>
</evidence>
<protein>
    <recommendedName>
        <fullName evidence="8">Rubredoxin</fullName>
    </recommendedName>
</protein>
<dbReference type="CDD" id="cd00730">
    <property type="entry name" value="rubredoxin"/>
    <property type="match status" value="1"/>
</dbReference>
<keyword evidence="13" id="KW-1185">Reference proteome</keyword>
<dbReference type="InterPro" id="IPR024934">
    <property type="entry name" value="Rubredoxin-like_dom"/>
</dbReference>
<evidence type="ECO:0000313" key="13">
    <source>
        <dbReference type="Proteomes" id="UP000318943"/>
    </source>
</evidence>
<dbReference type="PROSITE" id="PS50903">
    <property type="entry name" value="RUBREDOXIN_LIKE"/>
    <property type="match status" value="1"/>
</dbReference>
<dbReference type="GO" id="GO:0009055">
    <property type="term" value="F:electron transfer activity"/>
    <property type="evidence" value="ECO:0007669"/>
    <property type="project" value="InterPro"/>
</dbReference>
<comment type="similarity">
    <text evidence="3 8">Belongs to the rubredoxin family.</text>
</comment>
<reference evidence="12" key="3">
    <citation type="submission" date="2022-05" db="EMBL/GenBank/DDBJ databases">
        <authorList>
            <person name="Kunte H.-J."/>
        </authorList>
    </citation>
    <scope>NUCLEOTIDE SEQUENCE</scope>
    <source>
        <strain evidence="12">G5</strain>
    </source>
</reference>
<dbReference type="PIRSF" id="PIRSF000071">
    <property type="entry name" value="Rubredoxin"/>
    <property type="match status" value="1"/>
</dbReference>